<dbReference type="InterPro" id="IPR030902">
    <property type="entry name" value="CLB_0814_fam"/>
</dbReference>
<dbReference type="NCBIfam" id="TIGR04540">
    <property type="entry name" value="CLB_0814_fam"/>
    <property type="match status" value="1"/>
</dbReference>
<proteinExistence type="predicted"/>
<dbReference type="EMBL" id="CP035282">
    <property type="protein sequence ID" value="QAT63345.1"/>
    <property type="molecule type" value="Genomic_DNA"/>
</dbReference>
<reference evidence="2" key="1">
    <citation type="submission" date="2019-01" db="EMBL/GenBank/DDBJ databases">
        <title>Draft genomes of a novel of Sporanaerobacter strains.</title>
        <authorList>
            <person name="Ma S."/>
        </authorList>
    </citation>
    <scope>NUCLEOTIDE SEQUENCE [LARGE SCALE GENOMIC DNA]</scope>
    <source>
        <strain evidence="2">NJN-17</strain>
    </source>
</reference>
<dbReference type="AlphaFoldDB" id="A0A410QHC2"/>
<dbReference type="Proteomes" id="UP000287969">
    <property type="component" value="Chromosome"/>
</dbReference>
<dbReference type="KEGG" id="spoa:EQM13_01090"/>
<dbReference type="OrthoDB" id="2456252at2"/>
<gene>
    <name evidence="1" type="ORF">EQM13_01090</name>
</gene>
<evidence type="ECO:0000313" key="2">
    <source>
        <dbReference type="Proteomes" id="UP000287969"/>
    </source>
</evidence>
<keyword evidence="2" id="KW-1185">Reference proteome</keyword>
<protein>
    <submittedName>
        <fullName evidence="1">TIGR04540 family protein</fullName>
    </submittedName>
</protein>
<sequence length="77" mass="9216">MIKTFYKNQTEVAEAINFVLDSYWVDEIKEEEMIQTIKDIIRNNDSLLYKNGDYTTIIKQRSGKRRLEIVSRIKEDL</sequence>
<organism evidence="1 2">
    <name type="scientific">Acidilutibacter cellobiosedens</name>
    <dbReference type="NCBI Taxonomy" id="2507161"/>
    <lineage>
        <taxon>Bacteria</taxon>
        <taxon>Bacillati</taxon>
        <taxon>Bacillota</taxon>
        <taxon>Tissierellia</taxon>
        <taxon>Tissierellales</taxon>
        <taxon>Acidilutibacteraceae</taxon>
        <taxon>Acidilutibacter</taxon>
    </lineage>
</organism>
<accession>A0A410QHC2</accession>
<evidence type="ECO:0000313" key="1">
    <source>
        <dbReference type="EMBL" id="QAT63345.1"/>
    </source>
</evidence>
<name>A0A410QHC2_9FIRM</name>